<evidence type="ECO:0000256" key="3">
    <source>
        <dbReference type="ARBA" id="ARBA00023125"/>
    </source>
</evidence>
<dbReference type="SMART" id="SM00389">
    <property type="entry name" value="HOX"/>
    <property type="match status" value="1"/>
</dbReference>
<evidence type="ECO:0000313" key="13">
    <source>
        <dbReference type="EMBL" id="SPD30422.1"/>
    </source>
</evidence>
<feature type="compositionally biased region" description="Basic and acidic residues" evidence="11">
    <location>
        <begin position="112"/>
        <end position="131"/>
    </location>
</feature>
<dbReference type="FunFam" id="1.10.10.60:FF:000144">
    <property type="entry name" value="homeobox-leucine zipper protein ATHB-6-like"/>
    <property type="match status" value="1"/>
</dbReference>
<comment type="similarity">
    <text evidence="7 10">Belongs to the HD-ZIP homeobox family. Class I subfamily.</text>
</comment>
<dbReference type="GO" id="GO:0005634">
    <property type="term" value="C:nucleus"/>
    <property type="evidence" value="ECO:0007669"/>
    <property type="project" value="UniProtKB-SubCell"/>
</dbReference>
<dbReference type="PROSITE" id="PS00027">
    <property type="entry name" value="HOMEOBOX_1"/>
    <property type="match status" value="1"/>
</dbReference>
<name>A0A2N9IZT9_FAGSY</name>
<dbReference type="InterPro" id="IPR001356">
    <property type="entry name" value="HD"/>
</dbReference>
<evidence type="ECO:0000256" key="8">
    <source>
        <dbReference type="PROSITE-ProRule" id="PRU00108"/>
    </source>
</evidence>
<keyword evidence="3 8" id="KW-0238">DNA-binding</keyword>
<keyword evidence="5 10" id="KW-0804">Transcription</keyword>
<feature type="domain" description="Homeobox" evidence="12">
    <location>
        <begin position="19"/>
        <end position="75"/>
    </location>
</feature>
<dbReference type="InterPro" id="IPR045224">
    <property type="entry name" value="HDZip_class_I_plant"/>
</dbReference>
<evidence type="ECO:0000256" key="6">
    <source>
        <dbReference type="ARBA" id="ARBA00023242"/>
    </source>
</evidence>
<protein>
    <recommendedName>
        <fullName evidence="10">Homeobox-leucine zipper protein</fullName>
    </recommendedName>
    <alternativeName>
        <fullName evidence="10">HD-ZIP protein</fullName>
    </alternativeName>
    <alternativeName>
        <fullName evidence="10">Homeodomain transcription factor</fullName>
    </alternativeName>
</protein>
<evidence type="ECO:0000256" key="5">
    <source>
        <dbReference type="ARBA" id="ARBA00023163"/>
    </source>
</evidence>
<evidence type="ECO:0000256" key="10">
    <source>
        <dbReference type="RuleBase" id="RU369038"/>
    </source>
</evidence>
<evidence type="ECO:0000259" key="12">
    <source>
        <dbReference type="PROSITE" id="PS50071"/>
    </source>
</evidence>
<feature type="DNA-binding region" description="Homeobox" evidence="8">
    <location>
        <begin position="21"/>
        <end position="76"/>
    </location>
</feature>
<gene>
    <name evidence="13" type="ORF">FSB_LOCUS58304</name>
</gene>
<dbReference type="GO" id="GO:0000976">
    <property type="term" value="F:transcription cis-regulatory region binding"/>
    <property type="evidence" value="ECO:0007669"/>
    <property type="project" value="UniProtKB-ARBA"/>
</dbReference>
<dbReference type="Gene3D" id="1.10.10.60">
    <property type="entry name" value="Homeodomain-like"/>
    <property type="match status" value="1"/>
</dbReference>
<dbReference type="PANTHER" id="PTHR24326:SF535">
    <property type="entry name" value="HOMEOBOX-LEUCINE ZIPPER PROTEIN"/>
    <property type="match status" value="1"/>
</dbReference>
<sequence length="245" mass="28648">MLDRLDHEDMEEESGLVLEKKRRLSLDQVKALERNFEVDNKLQPERKVKLAAELNLQPRQVAIWFQNRRARWKSKQLERDYGVLKASYDALILEFHNLKHENKALTSKVRELKSKRCRESEESNHSDKEESPIPEFDINNVYERSNSHDLYENSNKAGSLDSDSNGIMKEESKMNFSLCFNNGSSSYSNSVVNQFQFSDPRTVPVKACQPQIVKIEEQNLFNTEESCDFFSVDQAPILHWYLPEQ</sequence>
<keyword evidence="6 8" id="KW-0539">Nucleus</keyword>
<dbReference type="AlphaFoldDB" id="A0A2N9IZT9"/>
<keyword evidence="4 8" id="KW-0371">Homeobox</keyword>
<dbReference type="InterPro" id="IPR003106">
    <property type="entry name" value="Leu_zip_homeo"/>
</dbReference>
<accession>A0A2N9IZT9</accession>
<dbReference type="PANTHER" id="PTHR24326">
    <property type="entry name" value="HOMEOBOX-LEUCINE ZIPPER PROTEIN"/>
    <property type="match status" value="1"/>
</dbReference>
<feature type="region of interest" description="Disordered" evidence="11">
    <location>
        <begin position="112"/>
        <end position="136"/>
    </location>
</feature>
<proteinExistence type="inferred from homology"/>
<evidence type="ECO:0000256" key="2">
    <source>
        <dbReference type="ARBA" id="ARBA00023015"/>
    </source>
</evidence>
<evidence type="ECO:0000256" key="1">
    <source>
        <dbReference type="ARBA" id="ARBA00004123"/>
    </source>
</evidence>
<dbReference type="CDD" id="cd00086">
    <property type="entry name" value="homeodomain"/>
    <property type="match status" value="1"/>
</dbReference>
<evidence type="ECO:0000256" key="7">
    <source>
        <dbReference type="ARBA" id="ARBA00025748"/>
    </source>
</evidence>
<comment type="function">
    <text evidence="10">Transcription factor.</text>
</comment>
<evidence type="ECO:0000256" key="9">
    <source>
        <dbReference type="RuleBase" id="RU000682"/>
    </source>
</evidence>
<dbReference type="EMBL" id="OIVN01006315">
    <property type="protein sequence ID" value="SPD30422.1"/>
    <property type="molecule type" value="Genomic_DNA"/>
</dbReference>
<comment type="subcellular location">
    <subcellularLocation>
        <location evidence="1 8 9">Nucleus</location>
    </subcellularLocation>
</comment>
<dbReference type="Pfam" id="PF00046">
    <property type="entry name" value="Homeodomain"/>
    <property type="match status" value="1"/>
</dbReference>
<evidence type="ECO:0000256" key="4">
    <source>
        <dbReference type="ARBA" id="ARBA00023155"/>
    </source>
</evidence>
<evidence type="ECO:0000256" key="11">
    <source>
        <dbReference type="SAM" id="MobiDB-lite"/>
    </source>
</evidence>
<dbReference type="Pfam" id="PF02183">
    <property type="entry name" value="HALZ"/>
    <property type="match status" value="1"/>
</dbReference>
<dbReference type="SUPFAM" id="SSF46689">
    <property type="entry name" value="Homeodomain-like"/>
    <property type="match status" value="1"/>
</dbReference>
<dbReference type="InterPro" id="IPR009057">
    <property type="entry name" value="Homeodomain-like_sf"/>
</dbReference>
<reference evidence="13" key="1">
    <citation type="submission" date="2018-02" db="EMBL/GenBank/DDBJ databases">
        <authorList>
            <person name="Cohen D.B."/>
            <person name="Kent A.D."/>
        </authorList>
    </citation>
    <scope>NUCLEOTIDE SEQUENCE</scope>
</reference>
<organism evidence="13">
    <name type="scientific">Fagus sylvatica</name>
    <name type="common">Beechnut</name>
    <dbReference type="NCBI Taxonomy" id="28930"/>
    <lineage>
        <taxon>Eukaryota</taxon>
        <taxon>Viridiplantae</taxon>
        <taxon>Streptophyta</taxon>
        <taxon>Embryophyta</taxon>
        <taxon>Tracheophyta</taxon>
        <taxon>Spermatophyta</taxon>
        <taxon>Magnoliopsida</taxon>
        <taxon>eudicotyledons</taxon>
        <taxon>Gunneridae</taxon>
        <taxon>Pentapetalae</taxon>
        <taxon>rosids</taxon>
        <taxon>fabids</taxon>
        <taxon>Fagales</taxon>
        <taxon>Fagaceae</taxon>
        <taxon>Fagus</taxon>
    </lineage>
</organism>
<dbReference type="PROSITE" id="PS50071">
    <property type="entry name" value="HOMEOBOX_2"/>
    <property type="match status" value="1"/>
</dbReference>
<dbReference type="InterPro" id="IPR017970">
    <property type="entry name" value="Homeobox_CS"/>
</dbReference>
<keyword evidence="2 10" id="KW-0805">Transcription regulation</keyword>
<dbReference type="GO" id="GO:0045893">
    <property type="term" value="P:positive regulation of DNA-templated transcription"/>
    <property type="evidence" value="ECO:0007669"/>
    <property type="project" value="TreeGrafter"/>
</dbReference>
<dbReference type="GO" id="GO:0000981">
    <property type="term" value="F:DNA-binding transcription factor activity, RNA polymerase II-specific"/>
    <property type="evidence" value="ECO:0007669"/>
    <property type="project" value="UniProtKB-UniRule"/>
</dbReference>